<dbReference type="InterPro" id="IPR029056">
    <property type="entry name" value="Ribokinase-like"/>
</dbReference>
<sequence>MGRPPDESAARSTAAESTVAAATAAESTVAPTAVGSPAAGAGGRHGVLCAGTAVVDLSKVIDHYPPLDHIAIIEEFSLGTGGPGLNMAVDLTRLGAPFPVAFAGVVGEDANGDHILAACRAAGIDASGLVRVAGADTSFTDAMVERHGGRRTFFHHVGANALLTDDLLDVEGSAARILHLGAPGLHPRLDETGADGRNGWVRLLERAQVAGIRTNLELVSLDPARMAEVAAPCLPHLDTIVINDLEAAALLGSDLAAEGADESVPWPGLERLALGLVDRGVRRLAVVHFPAGCVAAAPGGRVWRQGSVRVPRDAVRSTTGAGDAFAAGVLHGIHEEWPVERSLALGVASAAACLTSPTTSDGVGPAAEVLASATTWGHRPTE</sequence>
<evidence type="ECO:0000256" key="2">
    <source>
        <dbReference type="ARBA" id="ARBA00022777"/>
    </source>
</evidence>
<dbReference type="InterPro" id="IPR011611">
    <property type="entry name" value="PfkB_dom"/>
</dbReference>
<evidence type="ECO:0000313" key="4">
    <source>
        <dbReference type="EMBL" id="GAA4401724.1"/>
    </source>
</evidence>
<keyword evidence="5" id="KW-1185">Reference proteome</keyword>
<dbReference type="EMBL" id="BAABGM010000007">
    <property type="protein sequence ID" value="GAA4401724.1"/>
    <property type="molecule type" value="Genomic_DNA"/>
</dbReference>
<dbReference type="InterPro" id="IPR002173">
    <property type="entry name" value="Carboh/pur_kinase_PfkB_CS"/>
</dbReference>
<evidence type="ECO:0000256" key="1">
    <source>
        <dbReference type="ARBA" id="ARBA00022679"/>
    </source>
</evidence>
<feature type="domain" description="Carbohydrate kinase PfkB" evidence="3">
    <location>
        <begin position="47"/>
        <end position="361"/>
    </location>
</feature>
<dbReference type="Proteomes" id="UP001500945">
    <property type="component" value="Unassembled WGS sequence"/>
</dbReference>
<dbReference type="Gene3D" id="3.40.1190.20">
    <property type="match status" value="1"/>
</dbReference>
<protein>
    <submittedName>
        <fullName evidence="4">Carbohydrate kinase family protein</fullName>
    </submittedName>
</protein>
<dbReference type="PANTHER" id="PTHR10584">
    <property type="entry name" value="SUGAR KINASE"/>
    <property type="match status" value="1"/>
</dbReference>
<dbReference type="SUPFAM" id="SSF53613">
    <property type="entry name" value="Ribokinase-like"/>
    <property type="match status" value="1"/>
</dbReference>
<dbReference type="RefSeq" id="WP_345203371.1">
    <property type="nucleotide sequence ID" value="NZ_BAABGM010000007.1"/>
</dbReference>
<organism evidence="4 5">
    <name type="scientific">Fodinibacter luteus</name>
    <dbReference type="NCBI Taxonomy" id="552064"/>
    <lineage>
        <taxon>Bacteria</taxon>
        <taxon>Bacillati</taxon>
        <taxon>Actinomycetota</taxon>
        <taxon>Actinomycetes</taxon>
        <taxon>Micrococcales</taxon>
        <taxon>Intrasporangiaceae</taxon>
        <taxon>Fodinibacter (ex Wang et al. 2009)</taxon>
    </lineage>
</organism>
<keyword evidence="1" id="KW-0808">Transferase</keyword>
<dbReference type="GO" id="GO:0016301">
    <property type="term" value="F:kinase activity"/>
    <property type="evidence" value="ECO:0007669"/>
    <property type="project" value="UniProtKB-KW"/>
</dbReference>
<dbReference type="Pfam" id="PF00294">
    <property type="entry name" value="PfkB"/>
    <property type="match status" value="1"/>
</dbReference>
<evidence type="ECO:0000313" key="5">
    <source>
        <dbReference type="Proteomes" id="UP001500945"/>
    </source>
</evidence>
<dbReference type="PROSITE" id="PS00584">
    <property type="entry name" value="PFKB_KINASES_2"/>
    <property type="match status" value="1"/>
</dbReference>
<reference evidence="5" key="1">
    <citation type="journal article" date="2019" name="Int. J. Syst. Evol. Microbiol.">
        <title>The Global Catalogue of Microorganisms (GCM) 10K type strain sequencing project: providing services to taxonomists for standard genome sequencing and annotation.</title>
        <authorList>
            <consortium name="The Broad Institute Genomics Platform"/>
            <consortium name="The Broad Institute Genome Sequencing Center for Infectious Disease"/>
            <person name="Wu L."/>
            <person name="Ma J."/>
        </authorList>
    </citation>
    <scope>NUCLEOTIDE SEQUENCE [LARGE SCALE GENOMIC DNA]</scope>
    <source>
        <strain evidence="5">JCM 17809</strain>
    </source>
</reference>
<accession>A0ABP8K7T3</accession>
<dbReference type="PANTHER" id="PTHR10584:SF166">
    <property type="entry name" value="RIBOKINASE"/>
    <property type="match status" value="1"/>
</dbReference>
<comment type="caution">
    <text evidence="4">The sequence shown here is derived from an EMBL/GenBank/DDBJ whole genome shotgun (WGS) entry which is preliminary data.</text>
</comment>
<proteinExistence type="predicted"/>
<gene>
    <name evidence="4" type="ORF">GCM10023168_11610</name>
</gene>
<evidence type="ECO:0000259" key="3">
    <source>
        <dbReference type="Pfam" id="PF00294"/>
    </source>
</evidence>
<keyword evidence="2 4" id="KW-0418">Kinase</keyword>
<name>A0ABP8K7T3_9MICO</name>